<dbReference type="EMBL" id="JAPDFR010000004">
    <property type="protein sequence ID" value="KAK0387134.1"/>
    <property type="molecule type" value="Genomic_DNA"/>
</dbReference>
<dbReference type="GO" id="GO:0007186">
    <property type="term" value="P:G protein-coupled receptor signaling pathway"/>
    <property type="evidence" value="ECO:0007669"/>
    <property type="project" value="TreeGrafter"/>
</dbReference>
<evidence type="ECO:0000256" key="3">
    <source>
        <dbReference type="ARBA" id="ARBA00023186"/>
    </source>
</evidence>
<evidence type="ECO:0008006" key="7">
    <source>
        <dbReference type="Google" id="ProtNLM"/>
    </source>
</evidence>
<dbReference type="PANTHER" id="PTHR12425:SF5">
    <property type="entry name" value="SYNEMBRYN"/>
    <property type="match status" value="1"/>
</dbReference>
<organism evidence="5 6">
    <name type="scientific">Sarocladium strictum</name>
    <name type="common">Black bundle disease fungus</name>
    <name type="synonym">Acremonium strictum</name>
    <dbReference type="NCBI Taxonomy" id="5046"/>
    <lineage>
        <taxon>Eukaryota</taxon>
        <taxon>Fungi</taxon>
        <taxon>Dikarya</taxon>
        <taxon>Ascomycota</taxon>
        <taxon>Pezizomycotina</taxon>
        <taxon>Sordariomycetes</taxon>
        <taxon>Hypocreomycetidae</taxon>
        <taxon>Hypocreales</taxon>
        <taxon>Sarocladiaceae</taxon>
        <taxon>Sarocladium</taxon>
    </lineage>
</organism>
<keyword evidence="3" id="KW-0143">Chaperone</keyword>
<keyword evidence="6" id="KW-1185">Reference proteome</keyword>
<dbReference type="Proteomes" id="UP001175261">
    <property type="component" value="Unassembled WGS sequence"/>
</dbReference>
<sequence length="472" mass="52240">MAALPSRMATGPDKLRAVQNLVDKLSQDLEGVTLTEAARIAALDELKIYGRDPRQAEPIFSEKGLTVLMRHAFESSSRTTSHGAMRVLANAMLLNQPARQMFVDKAYASKACAMLQEDTSWDGEFLLSRIIFLTTYQTSVNLSELLDKHNLAESITNNLGRHASFLKLDAKARPEPMEEAALVETAKLLFNVTHFSSKHLALFTAAVPHLIDLLWKHDLPASKPLDSALSHLTNGLLNLDLSAEDARAALFPKGDPCKVTRRLIEILDRAMRTYDDIEKDVMVTPLVGLLIKTYERAPGLTQVDMQRALLPTSEDREAVLGQGSNLPARLLKSSTNPAAPKLANSVSHLLFDLSGKNAARFVENVGYGYASGFLFQNDIPIPESASQALSVDDTHGEKRPVNPITGQFVDTEKLADAPEMTQEEKEREAERLFVLFERLKKNGIINVQNPVEQAAQEGRFEELSDSEDDKRK</sequence>
<evidence type="ECO:0000256" key="2">
    <source>
        <dbReference type="ARBA" id="ARBA00022658"/>
    </source>
</evidence>
<protein>
    <recommendedName>
        <fullName evidence="7">Guanine nucleotide exchange factor synembryn</fullName>
    </recommendedName>
</protein>
<dbReference type="Pfam" id="PF10165">
    <property type="entry name" value="Ric8"/>
    <property type="match status" value="1"/>
</dbReference>
<dbReference type="GO" id="GO:0001965">
    <property type="term" value="F:G-protein alpha-subunit binding"/>
    <property type="evidence" value="ECO:0007669"/>
    <property type="project" value="TreeGrafter"/>
</dbReference>
<proteinExistence type="inferred from homology"/>
<dbReference type="AlphaFoldDB" id="A0AA39GHM4"/>
<keyword evidence="2" id="KW-0344">Guanine-nucleotide releasing factor</keyword>
<comment type="caution">
    <text evidence="5">The sequence shown here is derived from an EMBL/GenBank/DDBJ whole genome shotgun (WGS) entry which is preliminary data.</text>
</comment>
<dbReference type="InterPro" id="IPR019318">
    <property type="entry name" value="Gua_nucleotide_exch_fac_Ric8"/>
</dbReference>
<accession>A0AA39GHM4</accession>
<name>A0AA39GHM4_SARSR</name>
<evidence type="ECO:0000313" key="5">
    <source>
        <dbReference type="EMBL" id="KAK0387134.1"/>
    </source>
</evidence>
<feature type="compositionally biased region" description="Basic and acidic residues" evidence="4">
    <location>
        <begin position="458"/>
        <end position="472"/>
    </location>
</feature>
<evidence type="ECO:0000256" key="4">
    <source>
        <dbReference type="SAM" id="MobiDB-lite"/>
    </source>
</evidence>
<dbReference type="InterPro" id="IPR016024">
    <property type="entry name" value="ARM-type_fold"/>
</dbReference>
<gene>
    <name evidence="5" type="ORF">NLU13_5447</name>
</gene>
<evidence type="ECO:0000313" key="6">
    <source>
        <dbReference type="Proteomes" id="UP001175261"/>
    </source>
</evidence>
<evidence type="ECO:0000256" key="1">
    <source>
        <dbReference type="ARBA" id="ARBA00009049"/>
    </source>
</evidence>
<feature type="region of interest" description="Disordered" evidence="4">
    <location>
        <begin position="448"/>
        <end position="472"/>
    </location>
</feature>
<reference evidence="5" key="1">
    <citation type="submission" date="2022-10" db="EMBL/GenBank/DDBJ databases">
        <title>Determination and structural analysis of whole genome sequence of Sarocladium strictum F4-1.</title>
        <authorList>
            <person name="Hu L."/>
            <person name="Jiang Y."/>
        </authorList>
    </citation>
    <scope>NUCLEOTIDE SEQUENCE</scope>
    <source>
        <strain evidence="5">F4-1</strain>
    </source>
</reference>
<dbReference type="PANTHER" id="PTHR12425">
    <property type="entry name" value="SYNEMBRYN"/>
    <property type="match status" value="1"/>
</dbReference>
<dbReference type="GO" id="GO:0005737">
    <property type="term" value="C:cytoplasm"/>
    <property type="evidence" value="ECO:0007669"/>
    <property type="project" value="TreeGrafter"/>
</dbReference>
<dbReference type="GO" id="GO:0005085">
    <property type="term" value="F:guanyl-nucleotide exchange factor activity"/>
    <property type="evidence" value="ECO:0007669"/>
    <property type="project" value="UniProtKB-KW"/>
</dbReference>
<comment type="similarity">
    <text evidence="1">Belongs to the synembryn family.</text>
</comment>
<dbReference type="SUPFAM" id="SSF48371">
    <property type="entry name" value="ARM repeat"/>
    <property type="match status" value="1"/>
</dbReference>